<keyword evidence="3" id="KW-0378">Hydrolase</keyword>
<keyword evidence="2" id="KW-0645">Protease</keyword>
<evidence type="ECO:0000313" key="8">
    <source>
        <dbReference type="Proteomes" id="UP000823910"/>
    </source>
</evidence>
<evidence type="ECO:0000256" key="4">
    <source>
        <dbReference type="ARBA" id="ARBA00022807"/>
    </source>
</evidence>
<dbReference type="EMBL" id="DWWT01000027">
    <property type="protein sequence ID" value="HJC05778.1"/>
    <property type="molecule type" value="Genomic_DNA"/>
</dbReference>
<dbReference type="GO" id="GO:0006508">
    <property type="term" value="P:proteolysis"/>
    <property type="evidence" value="ECO:0007669"/>
    <property type="project" value="UniProtKB-KW"/>
</dbReference>
<accession>A0A9D2MYR7</accession>
<evidence type="ECO:0000256" key="5">
    <source>
        <dbReference type="SAM" id="SignalP"/>
    </source>
</evidence>
<reference evidence="7" key="2">
    <citation type="submission" date="2021-04" db="EMBL/GenBank/DDBJ databases">
        <authorList>
            <person name="Gilroy R."/>
        </authorList>
    </citation>
    <scope>NUCLEOTIDE SEQUENCE</scope>
    <source>
        <strain evidence="7">CHK180-15479</strain>
    </source>
</reference>
<dbReference type="InterPro" id="IPR051202">
    <property type="entry name" value="Peptidase_C40"/>
</dbReference>
<dbReference type="PANTHER" id="PTHR47053">
    <property type="entry name" value="MUREIN DD-ENDOPEPTIDASE MEPH-RELATED"/>
    <property type="match status" value="1"/>
</dbReference>
<feature type="signal peptide" evidence="5">
    <location>
        <begin position="1"/>
        <end position="28"/>
    </location>
</feature>
<keyword evidence="4" id="KW-0788">Thiol protease</keyword>
<evidence type="ECO:0000259" key="6">
    <source>
        <dbReference type="PROSITE" id="PS51935"/>
    </source>
</evidence>
<evidence type="ECO:0000313" key="7">
    <source>
        <dbReference type="EMBL" id="HJC05778.1"/>
    </source>
</evidence>
<proteinExistence type="inferred from homology"/>
<evidence type="ECO:0000256" key="3">
    <source>
        <dbReference type="ARBA" id="ARBA00022801"/>
    </source>
</evidence>
<reference evidence="7" key="1">
    <citation type="journal article" date="2021" name="PeerJ">
        <title>Extensive microbial diversity within the chicken gut microbiome revealed by metagenomics and culture.</title>
        <authorList>
            <person name="Gilroy R."/>
            <person name="Ravi A."/>
            <person name="Getino M."/>
            <person name="Pursley I."/>
            <person name="Horton D.L."/>
            <person name="Alikhan N.F."/>
            <person name="Baker D."/>
            <person name="Gharbi K."/>
            <person name="Hall N."/>
            <person name="Watson M."/>
            <person name="Adriaenssens E.M."/>
            <person name="Foster-Nyarko E."/>
            <person name="Jarju S."/>
            <person name="Secka A."/>
            <person name="Antonio M."/>
            <person name="Oren A."/>
            <person name="Chaudhuri R.R."/>
            <person name="La Ragione R."/>
            <person name="Hildebrand F."/>
            <person name="Pallen M.J."/>
        </authorList>
    </citation>
    <scope>NUCLEOTIDE SEQUENCE</scope>
    <source>
        <strain evidence="7">CHK180-15479</strain>
    </source>
</reference>
<comment type="similarity">
    <text evidence="1">Belongs to the peptidase C40 family.</text>
</comment>
<name>A0A9D2MYR7_9FIRM</name>
<dbReference type="Proteomes" id="UP000823910">
    <property type="component" value="Unassembled WGS sequence"/>
</dbReference>
<evidence type="ECO:0000256" key="2">
    <source>
        <dbReference type="ARBA" id="ARBA00022670"/>
    </source>
</evidence>
<dbReference type="Gene3D" id="3.90.1720.10">
    <property type="entry name" value="endopeptidase domain like (from Nostoc punctiforme)"/>
    <property type="match status" value="1"/>
</dbReference>
<dbReference type="InterPro" id="IPR038765">
    <property type="entry name" value="Papain-like_cys_pep_sf"/>
</dbReference>
<evidence type="ECO:0000256" key="1">
    <source>
        <dbReference type="ARBA" id="ARBA00007074"/>
    </source>
</evidence>
<sequence>MRDIIKTLLKTGTLCGMLMTVSPFTALASIGPGFTAGTYAATITAESVDISKDLDSQEVLLTAEAGSTYEVLEEMENGWVKVRVNDTEGYLPVSENVQVEEVDEEEMAQIQEEAVESSESYRRQNLVDFALQFVGGRYMYGGTDPHVGVDCSGFTRYVLQNGAGVPMSRSSRGQAAQGVQVSADQMQPGDLLFYGGSVSSIDHVAMYIGNGQVVHASTERTGIKISPWNYRNPVKITNVLG</sequence>
<keyword evidence="5" id="KW-0732">Signal</keyword>
<dbReference type="Pfam" id="PF00877">
    <property type="entry name" value="NLPC_P60"/>
    <property type="match status" value="1"/>
</dbReference>
<feature type="chain" id="PRO_5038714425" evidence="5">
    <location>
        <begin position="29"/>
        <end position="241"/>
    </location>
</feature>
<dbReference type="GO" id="GO:0008234">
    <property type="term" value="F:cysteine-type peptidase activity"/>
    <property type="evidence" value="ECO:0007669"/>
    <property type="project" value="UniProtKB-KW"/>
</dbReference>
<comment type="caution">
    <text evidence="7">The sequence shown here is derived from an EMBL/GenBank/DDBJ whole genome shotgun (WGS) entry which is preliminary data.</text>
</comment>
<protein>
    <submittedName>
        <fullName evidence="7">C40 family peptidase</fullName>
    </submittedName>
</protein>
<dbReference type="Gene3D" id="2.30.30.40">
    <property type="entry name" value="SH3 Domains"/>
    <property type="match status" value="1"/>
</dbReference>
<dbReference type="InterPro" id="IPR000064">
    <property type="entry name" value="NLP_P60_dom"/>
</dbReference>
<dbReference type="InterPro" id="IPR036028">
    <property type="entry name" value="SH3-like_dom_sf"/>
</dbReference>
<feature type="domain" description="NlpC/P60" evidence="6">
    <location>
        <begin position="120"/>
        <end position="241"/>
    </location>
</feature>
<dbReference type="AlphaFoldDB" id="A0A9D2MYR7"/>
<dbReference type="SUPFAM" id="SSF50044">
    <property type="entry name" value="SH3-domain"/>
    <property type="match status" value="1"/>
</dbReference>
<organism evidence="7 8">
    <name type="scientific">Candidatus Enterocloster excrementipullorum</name>
    <dbReference type="NCBI Taxonomy" id="2838559"/>
    <lineage>
        <taxon>Bacteria</taxon>
        <taxon>Bacillati</taxon>
        <taxon>Bacillota</taxon>
        <taxon>Clostridia</taxon>
        <taxon>Lachnospirales</taxon>
        <taxon>Lachnospiraceae</taxon>
        <taxon>Enterocloster</taxon>
    </lineage>
</organism>
<dbReference type="SUPFAM" id="SSF54001">
    <property type="entry name" value="Cysteine proteinases"/>
    <property type="match status" value="1"/>
</dbReference>
<dbReference type="PROSITE" id="PS51935">
    <property type="entry name" value="NLPC_P60"/>
    <property type="match status" value="1"/>
</dbReference>
<gene>
    <name evidence="7" type="ORF">H9704_06440</name>
</gene>
<dbReference type="PANTHER" id="PTHR47053:SF1">
    <property type="entry name" value="MUREIN DD-ENDOPEPTIDASE MEPH-RELATED"/>
    <property type="match status" value="1"/>
</dbReference>